<evidence type="ECO:0000313" key="2">
    <source>
        <dbReference type="Proteomes" id="UP001162480"/>
    </source>
</evidence>
<organism evidence="1 2">
    <name type="scientific">Octopus vulgaris</name>
    <name type="common">Common octopus</name>
    <dbReference type="NCBI Taxonomy" id="6645"/>
    <lineage>
        <taxon>Eukaryota</taxon>
        <taxon>Metazoa</taxon>
        <taxon>Spiralia</taxon>
        <taxon>Lophotrochozoa</taxon>
        <taxon>Mollusca</taxon>
        <taxon>Cephalopoda</taxon>
        <taxon>Coleoidea</taxon>
        <taxon>Octopodiformes</taxon>
        <taxon>Octopoda</taxon>
        <taxon>Incirrata</taxon>
        <taxon>Octopodidae</taxon>
        <taxon>Octopus</taxon>
    </lineage>
</organism>
<dbReference type="Proteomes" id="UP001162480">
    <property type="component" value="Chromosome 2"/>
</dbReference>
<name>A0AA36EZR4_OCTVU</name>
<reference evidence="1" key="1">
    <citation type="submission" date="2023-08" db="EMBL/GenBank/DDBJ databases">
        <authorList>
            <person name="Alioto T."/>
            <person name="Alioto T."/>
            <person name="Gomez Garrido J."/>
        </authorList>
    </citation>
    <scope>NUCLEOTIDE SEQUENCE</scope>
</reference>
<sequence length="77" mass="8532">MKFNSTVSPQGYIMALYTMHKPIQEPPDDIMQDINWRHWLDIKATDDGNKPKERAPNGVKLASLGPTAKANAAILAV</sequence>
<evidence type="ECO:0000313" key="1">
    <source>
        <dbReference type="EMBL" id="CAI9718130.1"/>
    </source>
</evidence>
<proteinExistence type="predicted"/>
<protein>
    <submittedName>
        <fullName evidence="1">Uncharacterized protein</fullName>
    </submittedName>
</protein>
<gene>
    <name evidence="1" type="ORF">OCTVUL_1B000280</name>
</gene>
<dbReference type="AlphaFoldDB" id="A0AA36EZR4"/>
<accession>A0AA36EZR4</accession>
<keyword evidence="2" id="KW-1185">Reference proteome</keyword>
<dbReference type="EMBL" id="OX597815">
    <property type="protein sequence ID" value="CAI9718130.1"/>
    <property type="molecule type" value="Genomic_DNA"/>
</dbReference>